<dbReference type="AlphaFoldDB" id="X1EC93"/>
<dbReference type="Pfam" id="PF13204">
    <property type="entry name" value="Apiosidase"/>
    <property type="match status" value="1"/>
</dbReference>
<name>X1EC93_9ZZZZ</name>
<evidence type="ECO:0000313" key="2">
    <source>
        <dbReference type="EMBL" id="GAH14759.1"/>
    </source>
</evidence>
<dbReference type="Gene3D" id="3.20.20.80">
    <property type="entry name" value="Glycosidases"/>
    <property type="match status" value="1"/>
</dbReference>
<dbReference type="InterPro" id="IPR025277">
    <property type="entry name" value="Apiosidase-like_cat_dom"/>
</dbReference>
<accession>X1EC93</accession>
<evidence type="ECO:0000259" key="1">
    <source>
        <dbReference type="Pfam" id="PF13204"/>
    </source>
</evidence>
<reference evidence="2" key="1">
    <citation type="journal article" date="2014" name="Front. Microbiol.">
        <title>High frequency of phylogenetically diverse reductive dehalogenase-homologous genes in deep subseafloor sedimentary metagenomes.</title>
        <authorList>
            <person name="Kawai M."/>
            <person name="Futagami T."/>
            <person name="Toyoda A."/>
            <person name="Takaki Y."/>
            <person name="Nishi S."/>
            <person name="Hori S."/>
            <person name="Arai W."/>
            <person name="Tsubouchi T."/>
            <person name="Morono Y."/>
            <person name="Uchiyama I."/>
            <person name="Ito T."/>
            <person name="Fujiyama A."/>
            <person name="Inagaki F."/>
            <person name="Takami H."/>
        </authorList>
    </citation>
    <scope>NUCLEOTIDE SEQUENCE</scope>
    <source>
        <strain evidence="2">Expedition CK06-06</strain>
    </source>
</reference>
<sequence>LFKRLNHNEVDEYLKNRAEKGFSVIQAYVLRGLEVPNLYGHFPLIDKNPTELDESFFGNIDYIVNRANEFGFLMSLLLYL</sequence>
<protein>
    <recommendedName>
        <fullName evidence="1">Apiosidase-like catalytic domain-containing protein</fullName>
    </recommendedName>
</protein>
<comment type="caution">
    <text evidence="2">The sequence shown here is derived from an EMBL/GenBank/DDBJ whole genome shotgun (WGS) entry which is preliminary data.</text>
</comment>
<feature type="non-terminal residue" evidence="2">
    <location>
        <position position="1"/>
    </location>
</feature>
<dbReference type="PANTHER" id="PTHR37836">
    <property type="entry name" value="LMO1036 PROTEIN"/>
    <property type="match status" value="1"/>
</dbReference>
<organism evidence="2">
    <name type="scientific">marine sediment metagenome</name>
    <dbReference type="NCBI Taxonomy" id="412755"/>
    <lineage>
        <taxon>unclassified sequences</taxon>
        <taxon>metagenomes</taxon>
        <taxon>ecological metagenomes</taxon>
    </lineage>
</organism>
<dbReference type="PANTHER" id="PTHR37836:SF2">
    <property type="entry name" value="DUF4038 DOMAIN-CONTAINING PROTEIN"/>
    <property type="match status" value="1"/>
</dbReference>
<dbReference type="EMBL" id="BART01038162">
    <property type="protein sequence ID" value="GAH14759.1"/>
    <property type="molecule type" value="Genomic_DNA"/>
</dbReference>
<gene>
    <name evidence="2" type="ORF">S01H4_63451</name>
</gene>
<proteinExistence type="predicted"/>
<feature type="domain" description="Apiosidase-like catalytic" evidence="1">
    <location>
        <begin position="1"/>
        <end position="78"/>
    </location>
</feature>